<dbReference type="Proteomes" id="UP000437748">
    <property type="component" value="Unassembled WGS sequence"/>
</dbReference>
<dbReference type="InterPro" id="IPR036567">
    <property type="entry name" value="RHF-like"/>
</dbReference>
<accession>A0A6N6VV65</accession>
<name>A0A6N6VV65_9BACT</name>
<gene>
    <name evidence="1" type="ORF">GCL60_11165</name>
</gene>
<dbReference type="AlphaFoldDB" id="A0A6N6VV65"/>
<sequence>MQVEVQFINFPKSKQVRELIENKISDCVEKFSTNSSVVKAFFSLDGIEHHVKLAVNSGKINICVNASANDVAHSVDKAVNKLESALRKNVKRRIHKRIEFSSVNNDSDYNVINLRRNKRFAKNDENIFDKYESHYISNFEDRTRKVS</sequence>
<dbReference type="InterPro" id="IPR003489">
    <property type="entry name" value="RHF/RaiA"/>
</dbReference>
<proteinExistence type="predicted"/>
<dbReference type="Pfam" id="PF02482">
    <property type="entry name" value="Ribosomal_S30AE"/>
    <property type="match status" value="1"/>
</dbReference>
<comment type="caution">
    <text evidence="1">The sequence shown here is derived from an EMBL/GenBank/DDBJ whole genome shotgun (WGS) entry which is preliminary data.</text>
</comment>
<evidence type="ECO:0000313" key="1">
    <source>
        <dbReference type="EMBL" id="KAB8037725.1"/>
    </source>
</evidence>
<dbReference type="EMBL" id="WFLM01000004">
    <property type="protein sequence ID" value="KAB8037725.1"/>
    <property type="molecule type" value="Genomic_DNA"/>
</dbReference>
<evidence type="ECO:0008006" key="3">
    <source>
        <dbReference type="Google" id="ProtNLM"/>
    </source>
</evidence>
<dbReference type="RefSeq" id="WP_153420802.1">
    <property type="nucleotide sequence ID" value="NZ_WFLM01000004.1"/>
</dbReference>
<organism evidence="1 2">
    <name type="scientific">Silvanigrella paludirubra</name>
    <dbReference type="NCBI Taxonomy" id="2499159"/>
    <lineage>
        <taxon>Bacteria</taxon>
        <taxon>Pseudomonadati</taxon>
        <taxon>Bdellovibrionota</taxon>
        <taxon>Oligoflexia</taxon>
        <taxon>Silvanigrellales</taxon>
        <taxon>Silvanigrellaceae</taxon>
        <taxon>Silvanigrella</taxon>
    </lineage>
</organism>
<keyword evidence="2" id="KW-1185">Reference proteome</keyword>
<evidence type="ECO:0000313" key="2">
    <source>
        <dbReference type="Proteomes" id="UP000437748"/>
    </source>
</evidence>
<dbReference type="SUPFAM" id="SSF69754">
    <property type="entry name" value="Ribosome binding protein Y (YfiA homologue)"/>
    <property type="match status" value="1"/>
</dbReference>
<dbReference type="Gene3D" id="3.30.160.100">
    <property type="entry name" value="Ribosome hibernation promotion factor-like"/>
    <property type="match status" value="1"/>
</dbReference>
<protein>
    <recommendedName>
        <fullName evidence="3">Ribosome-associated translation inhibitor RaiA</fullName>
    </recommendedName>
</protein>
<reference evidence="1 2" key="1">
    <citation type="submission" date="2019-10" db="EMBL/GenBank/DDBJ databases">
        <title>New species of Slilvanegrellaceae.</title>
        <authorList>
            <person name="Pitt A."/>
            <person name="Hahn M.W."/>
        </authorList>
    </citation>
    <scope>NUCLEOTIDE SEQUENCE [LARGE SCALE GENOMIC DNA]</scope>
    <source>
        <strain evidence="1 2">SP-Ram-0.45-NSY-1</strain>
    </source>
</reference>
<dbReference type="OrthoDB" id="5295375at2"/>